<dbReference type="PANTHER" id="PTHR10828">
    <property type="entry name" value="M-PHASE INDUCER PHOSPHATASE DUAL SPECIFICITY PHOSPHATASE CDC25"/>
    <property type="match status" value="1"/>
</dbReference>
<feature type="compositionally biased region" description="Basic and acidic residues" evidence="1">
    <location>
        <begin position="132"/>
        <end position="150"/>
    </location>
</feature>
<dbReference type="InterPro" id="IPR036873">
    <property type="entry name" value="Rhodanese-like_dom_sf"/>
</dbReference>
<reference evidence="3" key="1">
    <citation type="submission" date="2023-10" db="EMBL/GenBank/DDBJ databases">
        <title>Genome assembly of Pristionchus species.</title>
        <authorList>
            <person name="Yoshida K."/>
            <person name="Sommer R.J."/>
        </authorList>
    </citation>
    <scope>NUCLEOTIDE SEQUENCE</scope>
    <source>
        <strain evidence="3">RS0144</strain>
    </source>
</reference>
<organism evidence="3 4">
    <name type="scientific">Pristionchus entomophagus</name>
    <dbReference type="NCBI Taxonomy" id="358040"/>
    <lineage>
        <taxon>Eukaryota</taxon>
        <taxon>Metazoa</taxon>
        <taxon>Ecdysozoa</taxon>
        <taxon>Nematoda</taxon>
        <taxon>Chromadorea</taxon>
        <taxon>Rhabditida</taxon>
        <taxon>Rhabditina</taxon>
        <taxon>Diplogasteromorpha</taxon>
        <taxon>Diplogasteroidea</taxon>
        <taxon>Neodiplogasteridae</taxon>
        <taxon>Pristionchus</taxon>
    </lineage>
</organism>
<dbReference type="Proteomes" id="UP001432027">
    <property type="component" value="Unassembled WGS sequence"/>
</dbReference>
<dbReference type="GO" id="GO:0005634">
    <property type="term" value="C:nucleus"/>
    <property type="evidence" value="ECO:0007669"/>
    <property type="project" value="TreeGrafter"/>
</dbReference>
<dbReference type="SUPFAM" id="SSF52821">
    <property type="entry name" value="Rhodanese/Cell cycle control phosphatase"/>
    <property type="match status" value="1"/>
</dbReference>
<feature type="region of interest" description="Disordered" evidence="1">
    <location>
        <begin position="1"/>
        <end position="68"/>
    </location>
</feature>
<feature type="compositionally biased region" description="Basic and acidic residues" evidence="1">
    <location>
        <begin position="550"/>
        <end position="571"/>
    </location>
</feature>
<evidence type="ECO:0000313" key="3">
    <source>
        <dbReference type="EMBL" id="GMS79616.1"/>
    </source>
</evidence>
<dbReference type="PANTHER" id="PTHR10828:SF76">
    <property type="entry name" value="M-PHASE INDUCER PHOSPHATASE"/>
    <property type="match status" value="1"/>
</dbReference>
<proteinExistence type="predicted"/>
<dbReference type="Gene3D" id="3.40.250.10">
    <property type="entry name" value="Rhodanese-like domain"/>
    <property type="match status" value="1"/>
</dbReference>
<feature type="region of interest" description="Disordered" evidence="1">
    <location>
        <begin position="121"/>
        <end position="192"/>
    </location>
</feature>
<protein>
    <recommendedName>
        <fullName evidence="2">Rhodanese domain-containing protein</fullName>
    </recommendedName>
</protein>
<dbReference type="PROSITE" id="PS50206">
    <property type="entry name" value="RHODANESE_3"/>
    <property type="match status" value="1"/>
</dbReference>
<feature type="compositionally biased region" description="Polar residues" evidence="1">
    <location>
        <begin position="503"/>
        <end position="519"/>
    </location>
</feature>
<dbReference type="SMART" id="SM00450">
    <property type="entry name" value="RHOD"/>
    <property type="match status" value="1"/>
</dbReference>
<feature type="non-terminal residue" evidence="3">
    <location>
        <position position="1"/>
    </location>
</feature>
<feature type="domain" description="Rhodanese" evidence="2">
    <location>
        <begin position="335"/>
        <end position="470"/>
    </location>
</feature>
<dbReference type="GO" id="GO:0010971">
    <property type="term" value="P:positive regulation of G2/M transition of mitotic cell cycle"/>
    <property type="evidence" value="ECO:0007669"/>
    <property type="project" value="TreeGrafter"/>
</dbReference>
<evidence type="ECO:0000256" key="1">
    <source>
        <dbReference type="SAM" id="MobiDB-lite"/>
    </source>
</evidence>
<accession>A0AAV5S922</accession>
<keyword evidence="4" id="KW-1185">Reference proteome</keyword>
<feature type="compositionally biased region" description="Polar residues" evidence="1">
    <location>
        <begin position="151"/>
        <end position="160"/>
    </location>
</feature>
<evidence type="ECO:0000313" key="4">
    <source>
        <dbReference type="Proteomes" id="UP001432027"/>
    </source>
</evidence>
<feature type="region of interest" description="Disordered" evidence="1">
    <location>
        <begin position="501"/>
        <end position="571"/>
    </location>
</feature>
<dbReference type="GO" id="GO:0005737">
    <property type="term" value="C:cytoplasm"/>
    <property type="evidence" value="ECO:0007669"/>
    <property type="project" value="TreeGrafter"/>
</dbReference>
<name>A0AAV5S922_9BILA</name>
<evidence type="ECO:0000259" key="2">
    <source>
        <dbReference type="PROSITE" id="PS50206"/>
    </source>
</evidence>
<dbReference type="InterPro" id="IPR001763">
    <property type="entry name" value="Rhodanese-like_dom"/>
</dbReference>
<feature type="compositionally biased region" description="Basic and acidic residues" evidence="1">
    <location>
        <begin position="176"/>
        <end position="192"/>
    </location>
</feature>
<comment type="caution">
    <text evidence="3">The sequence shown here is derived from an EMBL/GenBank/DDBJ whole genome shotgun (WGS) entry which is preliminary data.</text>
</comment>
<dbReference type="GO" id="GO:0110032">
    <property type="term" value="P:positive regulation of G2/MI transition of meiotic cell cycle"/>
    <property type="evidence" value="ECO:0007669"/>
    <property type="project" value="TreeGrafter"/>
</dbReference>
<dbReference type="EMBL" id="BTSX01000001">
    <property type="protein sequence ID" value="GMS79616.1"/>
    <property type="molecule type" value="Genomic_DNA"/>
</dbReference>
<gene>
    <name evidence="3" type="ORF">PENTCL1PPCAC_1791</name>
</gene>
<dbReference type="FunFam" id="3.40.250.10:FF:000133">
    <property type="entry name" value="M-phase inducer phosphatase, putative"/>
    <property type="match status" value="1"/>
</dbReference>
<dbReference type="GO" id="GO:0004725">
    <property type="term" value="F:protein tyrosine phosphatase activity"/>
    <property type="evidence" value="ECO:0007669"/>
    <property type="project" value="TreeGrafter"/>
</dbReference>
<dbReference type="AlphaFoldDB" id="A0AAV5S922"/>
<dbReference type="GO" id="GO:0000086">
    <property type="term" value="P:G2/M transition of mitotic cell cycle"/>
    <property type="evidence" value="ECO:0007669"/>
    <property type="project" value="TreeGrafter"/>
</dbReference>
<dbReference type="Pfam" id="PF00581">
    <property type="entry name" value="Rhodanese"/>
    <property type="match status" value="1"/>
</dbReference>
<sequence length="571" mass="63482">EGNGILGQARMASAERSDVAVPVKGSESTPRMDGETAKTTQEPGSRGLKDLTNFSGGLSGVRKRSTGSFLGSSVRRANPAQMQSNLHDFYHESKVHTLDGGKKGTTDEILLIEAAKEEGIDDQADTGSGGVARDEMVPSGSWEKKDEQETYTRLFTAQNEHSSRTFRRTQSQYEDFPSRKRGSVDEGEEKQWDEATDRKRSCAIVLADDSTVTVDPDVDDDVFESSSMTLPALNNSTSLVQLHQKEGSPCSDYGQGHAVMHHRANFERTLSASVLERGEFAPPLREHPKLPALPNIVYDLPTLASKDCQVHSVAFGCISAVTLAGEMQALGLYGFHRKYVLIDCRYPYEYEGGHIKNAINLHDNAGLPSLFFPSESILKDVGDSSIDKQEEVASTVSKEEKEATVPPPHHRIPVFYCEYSQKRGPTMAHYLRSIDRRRNIDRYPDINYDVMYLLECGYRNFFFAFSETNVELFSPQCGYVEMKQEKKQLGKFQAHRKHGRARQVQQLEGGSVVSPTTPGQPKGGRKASMVAREKIRETLSSRLGGAKARLHFDSEDEKSPMKKDGLKETDL</sequence>